<protein>
    <recommendedName>
        <fullName evidence="3">MULE transposase domain-containing protein</fullName>
    </recommendedName>
</protein>
<accession>A0A814A597</accession>
<gene>
    <name evidence="1" type="ORF">OXX778_LOCUS11838</name>
</gene>
<evidence type="ECO:0008006" key="3">
    <source>
        <dbReference type="Google" id="ProtNLM"/>
    </source>
</evidence>
<dbReference type="Proteomes" id="UP000663879">
    <property type="component" value="Unassembled WGS sequence"/>
</dbReference>
<keyword evidence="2" id="KW-1185">Reference proteome</keyword>
<dbReference type="AlphaFoldDB" id="A0A814A597"/>
<dbReference type="OrthoDB" id="1902038at2759"/>
<dbReference type="EMBL" id="CAJNOC010002055">
    <property type="protein sequence ID" value="CAF0909747.1"/>
    <property type="molecule type" value="Genomic_DNA"/>
</dbReference>
<organism evidence="1 2">
    <name type="scientific">Brachionus calyciflorus</name>
    <dbReference type="NCBI Taxonomy" id="104777"/>
    <lineage>
        <taxon>Eukaryota</taxon>
        <taxon>Metazoa</taxon>
        <taxon>Spiralia</taxon>
        <taxon>Gnathifera</taxon>
        <taxon>Rotifera</taxon>
        <taxon>Eurotatoria</taxon>
        <taxon>Monogononta</taxon>
        <taxon>Pseudotrocha</taxon>
        <taxon>Ploima</taxon>
        <taxon>Brachionidae</taxon>
        <taxon>Brachionus</taxon>
    </lineage>
</organism>
<name>A0A814A597_9BILA</name>
<proteinExistence type="predicted"/>
<comment type="caution">
    <text evidence="1">The sequence shown here is derived from an EMBL/GenBank/DDBJ whole genome shotgun (WGS) entry which is preliminary data.</text>
</comment>
<evidence type="ECO:0000313" key="1">
    <source>
        <dbReference type="EMBL" id="CAF0909747.1"/>
    </source>
</evidence>
<sequence length="139" mass="16087">MDINRPFYFGFNVNDKNIPIQGEGTKSSRVYFYGTTIKLLQMNCNTLDQNGIALFHIDGTYKITKEGYPLLVFGRSYLKRKIYPIVIGITSSEEQDAQSACSAAAREFFPNLTVLMCWFHLKQAVKKHIVLKRYVRQRH</sequence>
<evidence type="ECO:0000313" key="2">
    <source>
        <dbReference type="Proteomes" id="UP000663879"/>
    </source>
</evidence>
<reference evidence="1" key="1">
    <citation type="submission" date="2021-02" db="EMBL/GenBank/DDBJ databases">
        <authorList>
            <person name="Nowell W R."/>
        </authorList>
    </citation>
    <scope>NUCLEOTIDE SEQUENCE</scope>
    <source>
        <strain evidence="1">Ploen Becks lab</strain>
    </source>
</reference>